<sequence length="97" mass="11121">MDCTSQCYQTRTDPVGWTEKSLTRTPDRAGPSIRSEMHRTRIDPRLPCLLPPPVLCVAVFLRATSPLCRLLPLRRLPLPRRRLNELHRSPYSSPSSK</sequence>
<proteinExistence type="predicted"/>
<protein>
    <submittedName>
        <fullName evidence="1">Uncharacterized protein</fullName>
    </submittedName>
</protein>
<gene>
    <name evidence="1" type="ORF">PIB30_082105</name>
</gene>
<feature type="non-terminal residue" evidence="1">
    <location>
        <position position="97"/>
    </location>
</feature>
<evidence type="ECO:0000313" key="1">
    <source>
        <dbReference type="EMBL" id="MED6126813.1"/>
    </source>
</evidence>
<dbReference type="Proteomes" id="UP001341840">
    <property type="component" value="Unassembled WGS sequence"/>
</dbReference>
<keyword evidence="2" id="KW-1185">Reference proteome</keyword>
<name>A0ABU6RSR8_9FABA</name>
<dbReference type="EMBL" id="JASCZI010031459">
    <property type="protein sequence ID" value="MED6126813.1"/>
    <property type="molecule type" value="Genomic_DNA"/>
</dbReference>
<accession>A0ABU6RSR8</accession>
<organism evidence="1 2">
    <name type="scientific">Stylosanthes scabra</name>
    <dbReference type="NCBI Taxonomy" id="79078"/>
    <lineage>
        <taxon>Eukaryota</taxon>
        <taxon>Viridiplantae</taxon>
        <taxon>Streptophyta</taxon>
        <taxon>Embryophyta</taxon>
        <taxon>Tracheophyta</taxon>
        <taxon>Spermatophyta</taxon>
        <taxon>Magnoliopsida</taxon>
        <taxon>eudicotyledons</taxon>
        <taxon>Gunneridae</taxon>
        <taxon>Pentapetalae</taxon>
        <taxon>rosids</taxon>
        <taxon>fabids</taxon>
        <taxon>Fabales</taxon>
        <taxon>Fabaceae</taxon>
        <taxon>Papilionoideae</taxon>
        <taxon>50 kb inversion clade</taxon>
        <taxon>dalbergioids sensu lato</taxon>
        <taxon>Dalbergieae</taxon>
        <taxon>Pterocarpus clade</taxon>
        <taxon>Stylosanthes</taxon>
    </lineage>
</organism>
<evidence type="ECO:0000313" key="2">
    <source>
        <dbReference type="Proteomes" id="UP001341840"/>
    </source>
</evidence>
<comment type="caution">
    <text evidence="1">The sequence shown here is derived from an EMBL/GenBank/DDBJ whole genome shotgun (WGS) entry which is preliminary data.</text>
</comment>
<reference evidence="1 2" key="1">
    <citation type="journal article" date="2023" name="Plants (Basel)">
        <title>Bridging the Gap: Combining Genomics and Transcriptomics Approaches to Understand Stylosanthes scabra, an Orphan Legume from the Brazilian Caatinga.</title>
        <authorList>
            <person name="Ferreira-Neto J.R.C."/>
            <person name="da Silva M.D."/>
            <person name="Binneck E."/>
            <person name="de Melo N.F."/>
            <person name="da Silva R.H."/>
            <person name="de Melo A.L.T.M."/>
            <person name="Pandolfi V."/>
            <person name="Bustamante F.O."/>
            <person name="Brasileiro-Vidal A.C."/>
            <person name="Benko-Iseppon A.M."/>
        </authorList>
    </citation>
    <scope>NUCLEOTIDE SEQUENCE [LARGE SCALE GENOMIC DNA]</scope>
    <source>
        <tissue evidence="1">Leaves</tissue>
    </source>
</reference>